<feature type="compositionally biased region" description="Basic and acidic residues" evidence="2">
    <location>
        <begin position="450"/>
        <end position="468"/>
    </location>
</feature>
<proteinExistence type="predicted"/>
<feature type="region of interest" description="Disordered" evidence="2">
    <location>
        <begin position="573"/>
        <end position="596"/>
    </location>
</feature>
<evidence type="ECO:0000313" key="4">
    <source>
        <dbReference type="EMBL" id="CAE8693959.1"/>
    </source>
</evidence>
<feature type="domain" description="EF-hand" evidence="3">
    <location>
        <begin position="648"/>
        <end position="683"/>
    </location>
</feature>
<evidence type="ECO:0000259" key="3">
    <source>
        <dbReference type="PROSITE" id="PS50222"/>
    </source>
</evidence>
<feature type="compositionally biased region" description="Basic and acidic residues" evidence="2">
    <location>
        <begin position="423"/>
        <end position="435"/>
    </location>
</feature>
<dbReference type="PANTHER" id="PTHR36649">
    <property type="entry name" value="UBIQUITIN-LIKE DOMAIN-CONTAINING PROTEIN"/>
    <property type="match status" value="1"/>
</dbReference>
<dbReference type="Proteomes" id="UP000626109">
    <property type="component" value="Unassembled WGS sequence"/>
</dbReference>
<dbReference type="EMBL" id="CAJNNW010027958">
    <property type="protein sequence ID" value="CAE8693959.1"/>
    <property type="molecule type" value="Genomic_DNA"/>
</dbReference>
<dbReference type="PANTHER" id="PTHR36649:SF28">
    <property type="entry name" value="UBIQUITIN-LIKE DOMAIN-CONTAINING PROTEIN"/>
    <property type="match status" value="1"/>
</dbReference>
<dbReference type="PROSITE" id="PS50222">
    <property type="entry name" value="EF_HAND_2"/>
    <property type="match status" value="3"/>
</dbReference>
<dbReference type="SMART" id="SM00054">
    <property type="entry name" value="EFh"/>
    <property type="match status" value="4"/>
</dbReference>
<evidence type="ECO:0000313" key="5">
    <source>
        <dbReference type="Proteomes" id="UP000626109"/>
    </source>
</evidence>
<dbReference type="InterPro" id="IPR018247">
    <property type="entry name" value="EF_Hand_1_Ca_BS"/>
</dbReference>
<feature type="region of interest" description="Disordered" evidence="2">
    <location>
        <begin position="388"/>
        <end position="468"/>
    </location>
</feature>
<gene>
    <name evidence="4" type="ORF">PGLA2088_LOCUS28617</name>
</gene>
<dbReference type="InterPro" id="IPR002048">
    <property type="entry name" value="EF_hand_dom"/>
</dbReference>
<dbReference type="GO" id="GO:0005509">
    <property type="term" value="F:calcium ion binding"/>
    <property type="evidence" value="ECO:0007669"/>
    <property type="project" value="InterPro"/>
</dbReference>
<dbReference type="SUPFAM" id="SSF56399">
    <property type="entry name" value="ADP-ribosylation"/>
    <property type="match status" value="1"/>
</dbReference>
<protein>
    <recommendedName>
        <fullName evidence="3">EF-hand domain-containing protein</fullName>
    </recommendedName>
</protein>
<accession>A0A813K3K1</accession>
<comment type="caution">
    <text evidence="4">The sequence shown here is derived from an EMBL/GenBank/DDBJ whole genome shotgun (WGS) entry which is preliminary data.</text>
</comment>
<dbReference type="AlphaFoldDB" id="A0A813K3K1"/>
<dbReference type="PROSITE" id="PS00018">
    <property type="entry name" value="EF_HAND_1"/>
    <property type="match status" value="1"/>
</dbReference>
<dbReference type="InterPro" id="IPR011992">
    <property type="entry name" value="EF-hand-dom_pair"/>
</dbReference>
<dbReference type="Gene3D" id="3.90.228.10">
    <property type="match status" value="1"/>
</dbReference>
<feature type="domain" description="EF-hand" evidence="3">
    <location>
        <begin position="612"/>
        <end position="647"/>
    </location>
</feature>
<keyword evidence="1" id="KW-0106">Calcium</keyword>
<dbReference type="Pfam" id="PF13499">
    <property type="entry name" value="EF-hand_7"/>
    <property type="match status" value="1"/>
</dbReference>
<feature type="domain" description="EF-hand" evidence="3">
    <location>
        <begin position="504"/>
        <end position="539"/>
    </location>
</feature>
<feature type="compositionally biased region" description="Acidic residues" evidence="2">
    <location>
        <begin position="436"/>
        <end position="449"/>
    </location>
</feature>
<feature type="non-terminal residue" evidence="4">
    <location>
        <position position="696"/>
    </location>
</feature>
<evidence type="ECO:0000256" key="2">
    <source>
        <dbReference type="SAM" id="MobiDB-lite"/>
    </source>
</evidence>
<dbReference type="SUPFAM" id="SSF47473">
    <property type="entry name" value="EF-hand"/>
    <property type="match status" value="1"/>
</dbReference>
<evidence type="ECO:0000256" key="1">
    <source>
        <dbReference type="ARBA" id="ARBA00022837"/>
    </source>
</evidence>
<reference evidence="4" key="1">
    <citation type="submission" date="2021-02" db="EMBL/GenBank/DDBJ databases">
        <authorList>
            <person name="Dougan E. K."/>
            <person name="Rhodes N."/>
            <person name="Thang M."/>
            <person name="Chan C."/>
        </authorList>
    </citation>
    <scope>NUCLEOTIDE SEQUENCE</scope>
</reference>
<dbReference type="CDD" id="cd00051">
    <property type="entry name" value="EFh"/>
    <property type="match status" value="2"/>
</dbReference>
<sequence length="696" mass="77709">SGCADLAEALGLPSEAKQASPTATTAATTTTATTAVTATTTAPGTVTWAFPPDGDSTTHDRLWQRYPAEWVAIVEDGFQKWKRAAAAESQKPRRVHAGVDASGALLPWARGIRYSVDFQLLTCLEEVAGTRPRVVPVRRFVGGAQSDPPPGEQHPWYKRQVSSRDSSDWLNNGLFFRAFKQAMEDAGHQVEASADEIFDFRFNQDFRNKVPEADALRGGIVYKEPSGWKKFAVRVKDRYGCDNAWLRLDGRDGEWAVAYHGTSYSTVPAILSGGLIVGARQAYKDHKDARTGERIGEGVYCTPSIHAAAEFAPTVQIGGHTAKFVFQCRVRPQAIRRIHEEVGRESGAYWVINDPTDIRPYGILVQVQYNDGSLVDERVNGISSAQQEPLEVYNAPPAPVRDEGHGRPVIPRLHGLSFDESQDEYREYRQQQPRDDQEEEEETYEDAQPEDNRQLGRPTGHEDAREDYAPQGTHKNLFASQPPEQYNQQAAGDEEDFALETVRRNFANLRMAFRALDRNNTGYVARADFFDAMEHVLMSAGYSTAEVDEVAHRMDLGRDEDLSYDEFMSLVEGDQGDGFQGQAEAPLGHSDQGDRTQEVDTAMAAFKQSVERRHGSMREAFRAMDKTRNSALSPTEFATGLSLHGIQLAPNELQDMWERFDPNQDGLITYASFCRTMAQRAEHRNLARTLALRPQI</sequence>
<organism evidence="4 5">
    <name type="scientific">Polarella glacialis</name>
    <name type="common">Dinoflagellate</name>
    <dbReference type="NCBI Taxonomy" id="89957"/>
    <lineage>
        <taxon>Eukaryota</taxon>
        <taxon>Sar</taxon>
        <taxon>Alveolata</taxon>
        <taxon>Dinophyceae</taxon>
        <taxon>Suessiales</taxon>
        <taxon>Suessiaceae</taxon>
        <taxon>Polarella</taxon>
    </lineage>
</organism>
<dbReference type="Gene3D" id="1.10.238.10">
    <property type="entry name" value="EF-hand"/>
    <property type="match status" value="2"/>
</dbReference>
<name>A0A813K3K1_POLGL</name>